<dbReference type="PANTHER" id="PTHR46142:SF3">
    <property type="entry name" value="F18B13.24 PROTEIN"/>
    <property type="match status" value="1"/>
</dbReference>
<keyword evidence="3" id="KW-1185">Reference proteome</keyword>
<evidence type="ECO:0000313" key="2">
    <source>
        <dbReference type="EMBL" id="MFC0514022.1"/>
    </source>
</evidence>
<dbReference type="InterPro" id="IPR037523">
    <property type="entry name" value="VOC_core"/>
</dbReference>
<proteinExistence type="predicted"/>
<evidence type="ECO:0000313" key="3">
    <source>
        <dbReference type="Proteomes" id="UP001589828"/>
    </source>
</evidence>
<dbReference type="PANTHER" id="PTHR46142">
    <property type="match status" value="1"/>
</dbReference>
<name>A0ABV6L3J8_9SPHI</name>
<feature type="domain" description="VOC" evidence="1">
    <location>
        <begin position="39"/>
        <end position="159"/>
    </location>
</feature>
<gene>
    <name evidence="2" type="ORF">ACFFGT_07430</name>
</gene>
<dbReference type="Proteomes" id="UP001589828">
    <property type="component" value="Unassembled WGS sequence"/>
</dbReference>
<dbReference type="EMBL" id="JBHLTS010000018">
    <property type="protein sequence ID" value="MFC0514022.1"/>
    <property type="molecule type" value="Genomic_DNA"/>
</dbReference>
<dbReference type="Pfam" id="PF00903">
    <property type="entry name" value="Glyoxalase"/>
    <property type="match status" value="1"/>
</dbReference>
<dbReference type="RefSeq" id="WP_377021878.1">
    <property type="nucleotide sequence ID" value="NZ_JBHLTS010000018.1"/>
</dbReference>
<dbReference type="SUPFAM" id="SSF54593">
    <property type="entry name" value="Glyoxalase/Bleomycin resistance protein/Dihydroxybiphenyl dioxygenase"/>
    <property type="match status" value="1"/>
</dbReference>
<dbReference type="PROSITE" id="PS51819">
    <property type="entry name" value="VOC"/>
    <property type="match status" value="1"/>
</dbReference>
<dbReference type="Gene3D" id="3.10.180.10">
    <property type="entry name" value="2,3-Dihydroxybiphenyl 1,2-Dioxygenase, domain 1"/>
    <property type="match status" value="1"/>
</dbReference>
<sequence>MSSLSIIIKTAKITMLLLAVTVLLPIVCQAQNGTDISPVVDHIAITTGNLKKSTEFYTKVLHLKKVDNPFADTVHQWYSLGNNVKLHVIQADRNEKQVKGVHLCFTVSSVKEFAKTLDQMNIPYSNWKGDSKEPTYRADGVLQLYFQDPDGYWIEINSPAKK</sequence>
<reference evidence="2 3" key="1">
    <citation type="submission" date="2024-09" db="EMBL/GenBank/DDBJ databases">
        <authorList>
            <person name="Sun Q."/>
            <person name="Mori K."/>
        </authorList>
    </citation>
    <scope>NUCLEOTIDE SEQUENCE [LARGE SCALE GENOMIC DNA]</scope>
    <source>
        <strain evidence="2 3">NCAIM B.02415</strain>
    </source>
</reference>
<organism evidence="2 3">
    <name type="scientific">Mucilaginibacter angelicae</name>
    <dbReference type="NCBI Taxonomy" id="869718"/>
    <lineage>
        <taxon>Bacteria</taxon>
        <taxon>Pseudomonadati</taxon>
        <taxon>Bacteroidota</taxon>
        <taxon>Sphingobacteriia</taxon>
        <taxon>Sphingobacteriales</taxon>
        <taxon>Sphingobacteriaceae</taxon>
        <taxon>Mucilaginibacter</taxon>
    </lineage>
</organism>
<accession>A0ABV6L3J8</accession>
<dbReference type="InterPro" id="IPR029068">
    <property type="entry name" value="Glyas_Bleomycin-R_OHBP_Dase"/>
</dbReference>
<evidence type="ECO:0000259" key="1">
    <source>
        <dbReference type="PROSITE" id="PS51819"/>
    </source>
</evidence>
<comment type="caution">
    <text evidence="2">The sequence shown here is derived from an EMBL/GenBank/DDBJ whole genome shotgun (WGS) entry which is preliminary data.</text>
</comment>
<protein>
    <submittedName>
        <fullName evidence="2">VOC family protein</fullName>
    </submittedName>
</protein>
<dbReference type="InterPro" id="IPR004360">
    <property type="entry name" value="Glyas_Fos-R_dOase_dom"/>
</dbReference>